<reference evidence="2" key="1">
    <citation type="journal article" date="2019" name="Int. J. Syst. Evol. Microbiol.">
        <title>The Global Catalogue of Microorganisms (GCM) 10K type strain sequencing project: providing services to taxonomists for standard genome sequencing and annotation.</title>
        <authorList>
            <consortium name="The Broad Institute Genomics Platform"/>
            <consortium name="The Broad Institute Genome Sequencing Center for Infectious Disease"/>
            <person name="Wu L."/>
            <person name="Ma J."/>
        </authorList>
    </citation>
    <scope>NUCLEOTIDE SEQUENCE [LARGE SCALE GENOMIC DNA]</scope>
    <source>
        <strain evidence="2">JCM 16343</strain>
    </source>
</reference>
<keyword evidence="2" id="KW-1185">Reference proteome</keyword>
<name>A0ABP3FU20_9GAMM</name>
<gene>
    <name evidence="1" type="ORF">GCM10009129_23370</name>
</gene>
<protein>
    <submittedName>
        <fullName evidence="1">Uncharacterized protein</fullName>
    </submittedName>
</protein>
<dbReference type="Proteomes" id="UP001501787">
    <property type="component" value="Unassembled WGS sequence"/>
</dbReference>
<accession>A0ABP3FU20</accession>
<proteinExistence type="predicted"/>
<organism evidence="1 2">
    <name type="scientific">Psychrobacter aestuarii</name>
    <dbReference type="NCBI Taxonomy" id="556327"/>
    <lineage>
        <taxon>Bacteria</taxon>
        <taxon>Pseudomonadati</taxon>
        <taxon>Pseudomonadota</taxon>
        <taxon>Gammaproteobacteria</taxon>
        <taxon>Moraxellales</taxon>
        <taxon>Moraxellaceae</taxon>
        <taxon>Psychrobacter</taxon>
    </lineage>
</organism>
<dbReference type="EMBL" id="BAAAFR010000013">
    <property type="protein sequence ID" value="GAA0324945.1"/>
    <property type="molecule type" value="Genomic_DNA"/>
</dbReference>
<sequence>MRQVYKSLSETVPYISSSPEVLTLCPCPPETSDTEVDGGIFSADCRARCECGELWVLGEYVCKHCGHESDMPF</sequence>
<evidence type="ECO:0000313" key="2">
    <source>
        <dbReference type="Proteomes" id="UP001501787"/>
    </source>
</evidence>
<evidence type="ECO:0000313" key="1">
    <source>
        <dbReference type="EMBL" id="GAA0324945.1"/>
    </source>
</evidence>
<comment type="caution">
    <text evidence="1">The sequence shown here is derived from an EMBL/GenBank/DDBJ whole genome shotgun (WGS) entry which is preliminary data.</text>
</comment>